<name>A0A673AQB7_9TELE</name>
<feature type="domain" description="Transposase Tc1-like" evidence="2">
    <location>
        <begin position="80"/>
        <end position="123"/>
    </location>
</feature>
<organism evidence="3 4">
    <name type="scientific">Sphaeramia orbicularis</name>
    <name type="common">orbiculate cardinalfish</name>
    <dbReference type="NCBI Taxonomy" id="375764"/>
    <lineage>
        <taxon>Eukaryota</taxon>
        <taxon>Metazoa</taxon>
        <taxon>Chordata</taxon>
        <taxon>Craniata</taxon>
        <taxon>Vertebrata</taxon>
        <taxon>Euteleostomi</taxon>
        <taxon>Actinopterygii</taxon>
        <taxon>Neopterygii</taxon>
        <taxon>Teleostei</taxon>
        <taxon>Neoteleostei</taxon>
        <taxon>Acanthomorphata</taxon>
        <taxon>Gobiaria</taxon>
        <taxon>Kurtiformes</taxon>
        <taxon>Apogonoidei</taxon>
        <taxon>Apogonidae</taxon>
        <taxon>Apogoninae</taxon>
        <taxon>Sphaeramia</taxon>
    </lineage>
</organism>
<dbReference type="AlphaFoldDB" id="A0A673AQB7"/>
<dbReference type="Pfam" id="PF01498">
    <property type="entry name" value="HTH_Tnp_Tc3_2"/>
    <property type="match status" value="1"/>
</dbReference>
<evidence type="ECO:0000259" key="2">
    <source>
        <dbReference type="Pfam" id="PF01498"/>
    </source>
</evidence>
<proteinExistence type="predicted"/>
<reference evidence="3" key="1">
    <citation type="submission" date="2019-06" db="EMBL/GenBank/DDBJ databases">
        <authorList>
            <consortium name="Wellcome Sanger Institute Data Sharing"/>
        </authorList>
    </citation>
    <scope>NUCLEOTIDE SEQUENCE [LARGE SCALE GENOMIC DNA]</scope>
</reference>
<accession>A0A673AQB7</accession>
<dbReference type="SUPFAM" id="SSF46689">
    <property type="entry name" value="Homeodomain-like"/>
    <property type="match status" value="1"/>
</dbReference>
<dbReference type="Proteomes" id="UP000472271">
    <property type="component" value="Chromosome 19"/>
</dbReference>
<evidence type="ECO:0000313" key="3">
    <source>
        <dbReference type="Ensembl" id="ENSSORP00005031651.1"/>
    </source>
</evidence>
<sequence length="149" mass="17091">MLQAGWSRWAVARVFGVHHSTVGRLAECYHTTSSSNKRPRSGQLHVTTAAQDRANRPSHLHDRFRPAIRTAAETIGTHHILVSPRTIRNHLQADGIRPYRPYVGSVLTPQHCHARMQWCSAHRCWTLQKWSQVVSLWTNVFLLHFGVFL</sequence>
<dbReference type="GO" id="GO:0006313">
    <property type="term" value="P:DNA transposition"/>
    <property type="evidence" value="ECO:0007669"/>
    <property type="project" value="InterPro"/>
</dbReference>
<reference evidence="3" key="2">
    <citation type="submission" date="2025-08" db="UniProtKB">
        <authorList>
            <consortium name="Ensembl"/>
        </authorList>
    </citation>
    <scope>IDENTIFICATION</scope>
</reference>
<reference evidence="3" key="3">
    <citation type="submission" date="2025-09" db="UniProtKB">
        <authorList>
            <consortium name="Ensembl"/>
        </authorList>
    </citation>
    <scope>IDENTIFICATION</scope>
</reference>
<feature type="region of interest" description="Disordered" evidence="1">
    <location>
        <begin position="31"/>
        <end position="55"/>
    </location>
</feature>
<dbReference type="GO" id="GO:0015074">
    <property type="term" value="P:DNA integration"/>
    <property type="evidence" value="ECO:0007669"/>
    <property type="project" value="InterPro"/>
</dbReference>
<dbReference type="InterPro" id="IPR009057">
    <property type="entry name" value="Homeodomain-like_sf"/>
</dbReference>
<evidence type="ECO:0000256" key="1">
    <source>
        <dbReference type="SAM" id="MobiDB-lite"/>
    </source>
</evidence>
<keyword evidence="4" id="KW-1185">Reference proteome</keyword>
<dbReference type="Ensembl" id="ENSSORT00005032534.1">
    <property type="protein sequence ID" value="ENSSORP00005031651.1"/>
    <property type="gene ID" value="ENSSORG00005015071.1"/>
</dbReference>
<dbReference type="InParanoid" id="A0A673AQB7"/>
<evidence type="ECO:0000313" key="4">
    <source>
        <dbReference type="Proteomes" id="UP000472271"/>
    </source>
</evidence>
<protein>
    <recommendedName>
        <fullName evidence="2">Transposase Tc1-like domain-containing protein</fullName>
    </recommendedName>
</protein>
<dbReference type="GO" id="GO:0003677">
    <property type="term" value="F:DNA binding"/>
    <property type="evidence" value="ECO:0007669"/>
    <property type="project" value="InterPro"/>
</dbReference>
<dbReference type="InterPro" id="IPR002492">
    <property type="entry name" value="Transposase_Tc1-like"/>
</dbReference>